<name>A0A8H6PSK2_9EURO</name>
<evidence type="ECO:0000256" key="5">
    <source>
        <dbReference type="ARBA" id="ARBA00022801"/>
    </source>
</evidence>
<dbReference type="Proteomes" id="UP000662466">
    <property type="component" value="Unassembled WGS sequence"/>
</dbReference>
<keyword evidence="7" id="KW-0326">Glycosidase</keyword>
<dbReference type="PANTHER" id="PTHR22600">
    <property type="entry name" value="BETA-HEXOSAMINIDASE"/>
    <property type="match status" value="1"/>
</dbReference>
<evidence type="ECO:0000256" key="3">
    <source>
        <dbReference type="ARBA" id="ARBA00012663"/>
    </source>
</evidence>
<keyword evidence="16" id="KW-1185">Reference proteome</keyword>
<dbReference type="EC" id="3.2.1.52" evidence="3"/>
<evidence type="ECO:0000256" key="4">
    <source>
        <dbReference type="ARBA" id="ARBA00022729"/>
    </source>
</evidence>
<accession>A0A8H6PSK2</accession>
<dbReference type="GO" id="GO:0016020">
    <property type="term" value="C:membrane"/>
    <property type="evidence" value="ECO:0007669"/>
    <property type="project" value="TreeGrafter"/>
</dbReference>
<evidence type="ECO:0000259" key="13">
    <source>
        <dbReference type="Pfam" id="PF14845"/>
    </source>
</evidence>
<dbReference type="GO" id="GO:0005975">
    <property type="term" value="P:carbohydrate metabolic process"/>
    <property type="evidence" value="ECO:0007669"/>
    <property type="project" value="InterPro"/>
</dbReference>
<keyword evidence="4" id="KW-0732">Signal</keyword>
<proteinExistence type="inferred from homology"/>
<evidence type="ECO:0000256" key="9">
    <source>
        <dbReference type="ARBA" id="ARBA00082445"/>
    </source>
</evidence>
<comment type="similarity">
    <text evidence="2">Belongs to the glycosyl hydrolase 20 family.</text>
</comment>
<dbReference type="Pfam" id="PF14342">
    <property type="entry name" value="DUF4396"/>
    <property type="match status" value="1"/>
</dbReference>
<evidence type="ECO:0000256" key="10">
    <source>
        <dbReference type="PIRSR" id="PIRSR625705-1"/>
    </source>
</evidence>
<dbReference type="CDD" id="cd06562">
    <property type="entry name" value="GH20_HexA_HexB-like"/>
    <property type="match status" value="1"/>
</dbReference>
<protein>
    <recommendedName>
        <fullName evidence="8">Beta-hexosaminidase</fullName>
        <ecNumber evidence="3">3.2.1.52</ecNumber>
    </recommendedName>
    <alternativeName>
        <fullName evidence="9">Beta-N-acetylglucosaminidase</fullName>
    </alternativeName>
</protein>
<feature type="active site" description="Proton donor" evidence="10">
    <location>
        <position position="650"/>
    </location>
</feature>
<evidence type="ECO:0000313" key="16">
    <source>
        <dbReference type="Proteomes" id="UP000630445"/>
    </source>
</evidence>
<evidence type="ECO:0000256" key="7">
    <source>
        <dbReference type="ARBA" id="ARBA00023295"/>
    </source>
</evidence>
<dbReference type="PRINTS" id="PR00738">
    <property type="entry name" value="GLHYDRLASE20"/>
</dbReference>
<dbReference type="Gene3D" id="3.20.20.80">
    <property type="entry name" value="Glycosidases"/>
    <property type="match status" value="1"/>
</dbReference>
<dbReference type="InterPro" id="IPR015883">
    <property type="entry name" value="Glyco_hydro_20_cat"/>
</dbReference>
<gene>
    <name evidence="14" type="ORF">CNMCM5793_004427</name>
    <name evidence="15" type="ORF">CNMCM6106_006426</name>
</gene>
<evidence type="ECO:0000256" key="2">
    <source>
        <dbReference type="ARBA" id="ARBA00006285"/>
    </source>
</evidence>
<evidence type="ECO:0000256" key="8">
    <source>
        <dbReference type="ARBA" id="ARBA00069407"/>
    </source>
</evidence>
<evidence type="ECO:0000256" key="1">
    <source>
        <dbReference type="ARBA" id="ARBA00001231"/>
    </source>
</evidence>
<dbReference type="Pfam" id="PF14845">
    <property type="entry name" value="Glycohydro_20b2"/>
    <property type="match status" value="1"/>
</dbReference>
<comment type="caution">
    <text evidence="15">The sequence shown here is derived from an EMBL/GenBank/DDBJ whole genome shotgun (WGS) entry which is preliminary data.</text>
</comment>
<keyword evidence="5" id="KW-0378">Hydrolase</keyword>
<dbReference type="InterPro" id="IPR025509">
    <property type="entry name" value="DUF4396"/>
</dbReference>
<evidence type="ECO:0000259" key="11">
    <source>
        <dbReference type="Pfam" id="PF00728"/>
    </source>
</evidence>
<evidence type="ECO:0000313" key="17">
    <source>
        <dbReference type="Proteomes" id="UP000662466"/>
    </source>
</evidence>
<dbReference type="SUPFAM" id="SSF51445">
    <property type="entry name" value="(Trans)glycosidases"/>
    <property type="match status" value="1"/>
</dbReference>
<dbReference type="PANTHER" id="PTHR22600:SF26">
    <property type="entry name" value="BETA-N-ACETYLHEXOSAMINIDASE"/>
    <property type="match status" value="1"/>
</dbReference>
<evidence type="ECO:0000259" key="12">
    <source>
        <dbReference type="Pfam" id="PF14342"/>
    </source>
</evidence>
<sequence>MLRISSPFISRLSTRQLLFSSRSLTHFHRLYTSQSQPQHQLTKCCAKEKKEDETRKSPLTLAFWSSKTGWKRAAVNTLRCLAGCTLGDFSALWVLQSLYGHWGMGAIMGISMASGITTSILLETVLLRHGADKLPWGMAFRTATGMSLVSMLAMETVQNLVDFHLTGGVVLLDDPRFWAAALVSMGAGFLAPMPYNYWRLVSFLPSLMTHPRAVLSWLEADWAWKHTLHWERWTLAMGARTVVLAYQREGPLLHLGQLQANSNTRHDAGYACSSNRSQKTASQCGNGKKSNLSLKKRLEAIGALPEEVAICAVVLTVASSVGAVSVNPLPAPRNITWGSSGPKRIAGHLNLRTRGSNSQVISQGWDRAWRSIVSLQWVPAATEAPISSFQPFPTAIPSASAKSKRAPSWLQFVDVKVDDLKADLQHGVDESYTLDVKEGSNSVQITAKTVWGALHAFTTLQQIIISDGKGGLIIEQPVSIQDAPLYPYRGIMIDTGRNFLSVNKILEQLDAMSLSKMNVLHWHLDDTQSWPVQIDAHPEMVKDAYSMRETYSHADIRRIIAYARARGVRVIPEVDMPSHSASGWKQADPKMVTCVDSWWSNDVWQYHTAVQPNPGQLDIIYPKTYDIVRDVYNELSGVFTDDWFHVGADEIQPNCFNFSSYVQTWFAEDPSRTYNDLSQYWVDHAVPIFRNVSSKRRLIMWEDIVLSPEHAHEVPKDIVMQSWNNGVEYISNLTARGYDVIVSSADFFYLDCGVGGYVTNDPRYNVMSNPDPNTPNFNYGGNGGSWCAPYKTWQRIYDYDFTLNLTDAQAKHILGATAPLWSEQVDDVTVSSKMWPRAAALAELVWSGNRDANGKKRTTLMTQRILNFREYLVANGVQAGNLVPKYCLQHPHACDLYYNQTAVV</sequence>
<dbReference type="SUPFAM" id="SSF55545">
    <property type="entry name" value="beta-N-acetylhexosaminidase-like domain"/>
    <property type="match status" value="1"/>
</dbReference>
<dbReference type="Proteomes" id="UP000630445">
    <property type="component" value="Unassembled WGS sequence"/>
</dbReference>
<dbReference type="OrthoDB" id="428480at2759"/>
<reference evidence="15" key="1">
    <citation type="submission" date="2020-06" db="EMBL/GenBank/DDBJ databases">
        <title>Draft genome sequences of strains closely related to Aspergillus parafelis and Aspergillus hiratsukae.</title>
        <authorList>
            <person name="Dos Santos R.A.C."/>
            <person name="Rivero-Menendez O."/>
            <person name="Steenwyk J.L."/>
            <person name="Mead M.E."/>
            <person name="Goldman G.H."/>
            <person name="Alastruey-Izquierdo A."/>
            <person name="Rokas A."/>
        </authorList>
    </citation>
    <scope>NUCLEOTIDE SEQUENCE</scope>
    <source>
        <strain evidence="14">CNM-CM5793</strain>
        <strain evidence="15">CNM-CM6106</strain>
    </source>
</reference>
<dbReference type="InterPro" id="IPR025705">
    <property type="entry name" value="Beta_hexosaminidase_sua/sub"/>
</dbReference>
<dbReference type="Pfam" id="PF00728">
    <property type="entry name" value="Glyco_hydro_20"/>
    <property type="match status" value="1"/>
</dbReference>
<comment type="catalytic activity">
    <reaction evidence="1">
        <text>Hydrolysis of terminal non-reducing N-acetyl-D-hexosamine residues in N-acetyl-beta-D-hexosaminides.</text>
        <dbReference type="EC" id="3.2.1.52"/>
    </reaction>
</comment>
<feature type="domain" description="DUF4396" evidence="12">
    <location>
        <begin position="70"/>
        <end position="200"/>
    </location>
</feature>
<dbReference type="EMBL" id="JACBAD010001856">
    <property type="protein sequence ID" value="KAF7131313.1"/>
    <property type="molecule type" value="Genomic_DNA"/>
</dbReference>
<evidence type="ECO:0000313" key="14">
    <source>
        <dbReference type="EMBL" id="KAF7131313.1"/>
    </source>
</evidence>
<dbReference type="GO" id="GO:0016231">
    <property type="term" value="F:beta-N-acetylglucosaminidase activity"/>
    <property type="evidence" value="ECO:0007669"/>
    <property type="project" value="TreeGrafter"/>
</dbReference>
<feature type="domain" description="Glycoside hydrolase family 20 catalytic" evidence="11">
    <location>
        <begin position="486"/>
        <end position="848"/>
    </location>
</feature>
<feature type="domain" description="Beta-hexosaminidase eukaryotic type N-terminal" evidence="13">
    <location>
        <begin position="328"/>
        <end position="463"/>
    </location>
</feature>
<dbReference type="AlphaFoldDB" id="A0A8H6PSK2"/>
<evidence type="ECO:0000256" key="6">
    <source>
        <dbReference type="ARBA" id="ARBA00023180"/>
    </source>
</evidence>
<dbReference type="FunFam" id="3.20.20.80:FF:000063">
    <property type="entry name" value="Beta-hexosaminidase"/>
    <property type="match status" value="1"/>
</dbReference>
<dbReference type="Gene3D" id="3.30.379.10">
    <property type="entry name" value="Chitobiase/beta-hexosaminidase domain 2-like"/>
    <property type="match status" value="1"/>
</dbReference>
<evidence type="ECO:0000313" key="15">
    <source>
        <dbReference type="EMBL" id="KAF7159291.1"/>
    </source>
</evidence>
<dbReference type="InterPro" id="IPR017853">
    <property type="entry name" value="GH"/>
</dbReference>
<dbReference type="InterPro" id="IPR029018">
    <property type="entry name" value="Hex-like_dom2"/>
</dbReference>
<dbReference type="EMBL" id="JACBAF010002278">
    <property type="protein sequence ID" value="KAF7159291.1"/>
    <property type="molecule type" value="Genomic_DNA"/>
</dbReference>
<dbReference type="InterPro" id="IPR029019">
    <property type="entry name" value="HEX_eukaryotic_N"/>
</dbReference>
<keyword evidence="6" id="KW-0325">Glycoprotein</keyword>
<dbReference type="GO" id="GO:0030203">
    <property type="term" value="P:glycosaminoglycan metabolic process"/>
    <property type="evidence" value="ECO:0007669"/>
    <property type="project" value="TreeGrafter"/>
</dbReference>
<organism evidence="15 17">
    <name type="scientific">Aspergillus hiratsukae</name>
    <dbReference type="NCBI Taxonomy" id="1194566"/>
    <lineage>
        <taxon>Eukaryota</taxon>
        <taxon>Fungi</taxon>
        <taxon>Dikarya</taxon>
        <taxon>Ascomycota</taxon>
        <taxon>Pezizomycotina</taxon>
        <taxon>Eurotiomycetes</taxon>
        <taxon>Eurotiomycetidae</taxon>
        <taxon>Eurotiales</taxon>
        <taxon>Aspergillaceae</taxon>
        <taxon>Aspergillus</taxon>
        <taxon>Aspergillus subgen. Fumigati</taxon>
    </lineage>
</organism>